<evidence type="ECO:0000313" key="5">
    <source>
        <dbReference type="Proteomes" id="UP001057142"/>
    </source>
</evidence>
<feature type="signal peptide" evidence="1">
    <location>
        <begin position="1"/>
        <end position="20"/>
    </location>
</feature>
<name>A0AAX3RQY3_9GAMM</name>
<keyword evidence="5" id="KW-1185">Reference proteome</keyword>
<accession>A0AAX3RQY3</accession>
<keyword evidence="4" id="KW-0378">Hydrolase</keyword>
<dbReference type="Proteomes" id="UP001057142">
    <property type="component" value="Chromosome"/>
</dbReference>
<evidence type="ECO:0000313" key="6">
    <source>
        <dbReference type="Proteomes" id="UP001222403"/>
    </source>
</evidence>
<dbReference type="EMBL" id="CP097327">
    <property type="protein sequence ID" value="USB36119.1"/>
    <property type="molecule type" value="Genomic_DNA"/>
</dbReference>
<keyword evidence="1" id="KW-0732">Signal</keyword>
<dbReference type="Pfam" id="PF09992">
    <property type="entry name" value="NAGPA"/>
    <property type="match status" value="1"/>
</dbReference>
<evidence type="ECO:0000256" key="1">
    <source>
        <dbReference type="SAM" id="SignalP"/>
    </source>
</evidence>
<proteinExistence type="predicted"/>
<sequence length="521" mass="57657">MFKYSILAILLGLNISVVHANYIDEYSSERSENWNCWGRLYYTFENRNNDNKKVSLSINTDICDRKEIRPLFVDVYLHNIKFSGASYNKTSIDIIVDIEHKLTGQTEVMRITEDVGKVSEYMKRFEYPAAKSGEYEITIKQIWLMFRNNGRTVGSFQIRGDNVRTGNGYIKPNYTNDAVMALINEAKKETLQTGKPSHIVFGGNYEIPMSTGSGKYTLANKGNLLIIPRVRNNEKYIIPHLLGDTHKGEAARCEGTASARTSDGTLEYAELYNPDEAWLKLEKPLVALNANYFDVRPQLNGATWKSNKCSTPLGIYFDNISNGPTQGTHNEPNKYFAGPSYFIDEDGSKAPLDALFWKMDLNSSIEVYYSNGVSDPAIEQHAIELDNSGYKFLAIAGTGLPLSVVSPKPTPDSGLSETTRIGIAADDNNSVIYVFQGGSYRNGISRTDLKNLYYGLGVSSSMELDGGGSAAIAIDSNAFVVKGDARPSSSCDTSGVWCSLISQPDGKHRPVPSWLGLSINK</sequence>
<evidence type="ECO:0000313" key="3">
    <source>
        <dbReference type="EMBL" id="USB36119.1"/>
    </source>
</evidence>
<organism evidence="4 6">
    <name type="scientific">Providencia vermicola</name>
    <dbReference type="NCBI Taxonomy" id="333965"/>
    <lineage>
        <taxon>Bacteria</taxon>
        <taxon>Pseudomonadati</taxon>
        <taxon>Pseudomonadota</taxon>
        <taxon>Gammaproteobacteria</taxon>
        <taxon>Enterobacterales</taxon>
        <taxon>Morganellaceae</taxon>
        <taxon>Providencia</taxon>
    </lineage>
</organism>
<evidence type="ECO:0000313" key="4">
    <source>
        <dbReference type="EMBL" id="WFC05049.1"/>
    </source>
</evidence>
<dbReference type="AlphaFoldDB" id="A0AAX3RQY3"/>
<dbReference type="EMBL" id="CP116222">
    <property type="protein sequence ID" value="WFC05049.1"/>
    <property type="molecule type" value="Genomic_DNA"/>
</dbReference>
<dbReference type="Proteomes" id="UP001222403">
    <property type="component" value="Chromosome"/>
</dbReference>
<dbReference type="RefSeq" id="WP_251464129.1">
    <property type="nucleotide sequence ID" value="NZ_CP097327.1"/>
</dbReference>
<protein>
    <submittedName>
        <fullName evidence="4">Phosphodiester glycosidase family protein</fullName>
    </submittedName>
</protein>
<gene>
    <name evidence="3" type="ORF">M5J11_15065</name>
    <name evidence="4" type="ORF">PG365_09830</name>
</gene>
<dbReference type="InterPro" id="IPR018711">
    <property type="entry name" value="NAGPA"/>
</dbReference>
<feature type="chain" id="PRO_5043466589" evidence="1">
    <location>
        <begin position="21"/>
        <end position="521"/>
    </location>
</feature>
<keyword evidence="4" id="KW-0326">Glycosidase</keyword>
<feature type="domain" description="Phosphodiester glycosidase" evidence="2">
    <location>
        <begin position="381"/>
        <end position="516"/>
    </location>
</feature>
<dbReference type="GO" id="GO:0016798">
    <property type="term" value="F:hydrolase activity, acting on glycosyl bonds"/>
    <property type="evidence" value="ECO:0007669"/>
    <property type="project" value="UniProtKB-KW"/>
</dbReference>
<evidence type="ECO:0000259" key="2">
    <source>
        <dbReference type="Pfam" id="PF09992"/>
    </source>
</evidence>
<reference evidence="3" key="1">
    <citation type="journal article" date="2022" name="Front. Microbiol.">
        <title>Identification of a novel aminoglycoside O-nucleotidyltransferase AadA33 in Providencia vermicola.</title>
        <authorList>
            <person name="Feng C."/>
            <person name="Gao M."/>
            <person name="Jiang W."/>
            <person name="Shi W."/>
            <person name="Li A."/>
            <person name="Liu S."/>
            <person name="Zhang L."/>
            <person name="Zhang X."/>
            <person name="Li Q."/>
            <person name="Lin H."/>
            <person name="Lu J."/>
            <person name="Li K."/>
            <person name="Zhang H."/>
            <person name="Hu Y."/>
            <person name="Bao Q."/>
            <person name="Lin X."/>
        </authorList>
    </citation>
    <scope>NUCLEOTIDE SEQUENCE</scope>
    <source>
        <strain evidence="3">P13</strain>
    </source>
</reference>
<reference evidence="4" key="2">
    <citation type="submission" date="2023-01" db="EMBL/GenBank/DDBJ databases">
        <title>The prevalence of carbapenem-resistant bacteria in aquaculture in China and the genetic diversity of carbapenem-resistant genes.</title>
        <authorList>
            <person name="Wen R."/>
        </authorList>
    </citation>
    <scope>NUCLEOTIDE SEQUENCE</scope>
    <source>
        <strain evidence="4">PVA41-chromosome</strain>
    </source>
</reference>